<name>D8M461_BLAHO</name>
<dbReference type="Pfam" id="PF12813">
    <property type="entry name" value="XPG_I_2"/>
    <property type="match status" value="1"/>
</dbReference>
<reference evidence="2" key="1">
    <citation type="submission" date="2010-02" db="EMBL/GenBank/DDBJ databases">
        <title>Sequencing and annotation of the Blastocystis hominis genome.</title>
        <authorList>
            <person name="Wincker P."/>
        </authorList>
    </citation>
    <scope>NUCLEOTIDE SEQUENCE</scope>
    <source>
        <strain evidence="2">Singapore isolate B</strain>
    </source>
</reference>
<organism evidence="2">
    <name type="scientific">Blastocystis hominis</name>
    <dbReference type="NCBI Taxonomy" id="12968"/>
    <lineage>
        <taxon>Eukaryota</taxon>
        <taxon>Sar</taxon>
        <taxon>Stramenopiles</taxon>
        <taxon>Bigyra</taxon>
        <taxon>Opalozoa</taxon>
        <taxon>Opalinata</taxon>
        <taxon>Blastocystidae</taxon>
        <taxon>Blastocystis</taxon>
    </lineage>
</organism>
<dbReference type="EMBL" id="FN668651">
    <property type="protein sequence ID" value="CBK22850.2"/>
    <property type="molecule type" value="Genomic_DNA"/>
</dbReference>
<dbReference type="InParanoid" id="D8M461"/>
<sequence length="469" mass="55158">MGIRGFLGFAKYNKFKSEDLVLDGQNLANIIFYRVYNAGMSVCCNPACMYEEAMKFIDLFKNMGLRVVKVFADSISNLDKIETYTERRLQKNEVNKFVWHMLNQRSDFSLSSCEKDSYGEQVMSLGGIDTDRDIALYCYKHNAIVLTNDSDFLLYDLKGVIILDLVDLQNESVFVYQRKLLLQQFRLSELQLFYFVARHGNDFIKHTRKQDERIDIGKTLRHISSECKTISSCKRDFRNQWNYEMTDELDLVYAIYGTKQVEYPTSLLTLDINEVNEVKDCVGDDLDCVAKDIKYAYQRTALDIILSPYTILDTVLRRTYKLLGCQPYGFKRDTTIFYEKPEESSDEVVEVSQEETEERAQNNVEVARERMTEYLELKNMDIDERIELLTEIYREIVPEGLESHDLNTYIILLTEYIMQLCFPEEEEVDFVDEIIDVLLNHHSEYHDALRLPHYTPYQKFGFECKRVRV</sequence>
<evidence type="ECO:0000259" key="1">
    <source>
        <dbReference type="Pfam" id="PF12813"/>
    </source>
</evidence>
<evidence type="ECO:0000313" key="3">
    <source>
        <dbReference type="Proteomes" id="UP000008312"/>
    </source>
</evidence>
<feature type="domain" description="Asteroid" evidence="1">
    <location>
        <begin position="131"/>
        <end position="192"/>
    </location>
</feature>
<dbReference type="RefSeq" id="XP_012896898.1">
    <property type="nucleotide sequence ID" value="XM_013041444.1"/>
</dbReference>
<protein>
    <recommendedName>
        <fullName evidence="1">Asteroid domain-containing protein</fullName>
    </recommendedName>
</protein>
<evidence type="ECO:0000313" key="2">
    <source>
        <dbReference type="EMBL" id="CBK22850.2"/>
    </source>
</evidence>
<dbReference type="Proteomes" id="UP000008312">
    <property type="component" value="Unassembled WGS sequence"/>
</dbReference>
<dbReference type="InterPro" id="IPR039436">
    <property type="entry name" value="Asteroid_dom"/>
</dbReference>
<dbReference type="AlphaFoldDB" id="D8M461"/>
<accession>D8M461</accession>
<dbReference type="InterPro" id="IPR029060">
    <property type="entry name" value="PIN-like_dom_sf"/>
</dbReference>
<dbReference type="SUPFAM" id="SSF88723">
    <property type="entry name" value="PIN domain-like"/>
    <property type="match status" value="1"/>
</dbReference>
<dbReference type="OrthoDB" id="6354174at2759"/>
<gene>
    <name evidence="2" type="ORF">GSBLH_T00006514001</name>
</gene>
<dbReference type="GeneID" id="24922638"/>
<keyword evidence="3" id="KW-1185">Reference proteome</keyword>
<proteinExistence type="predicted"/>